<comment type="similarity">
    <text evidence="5">Belongs to the peptidase T1B family.</text>
</comment>
<dbReference type="PROSITE" id="PS51476">
    <property type="entry name" value="PROTEASOME_BETA_2"/>
    <property type="match status" value="1"/>
</dbReference>
<dbReference type="Proteomes" id="UP001604277">
    <property type="component" value="Unassembled WGS sequence"/>
</dbReference>
<dbReference type="FunFam" id="3.60.20.10:FF:000032">
    <property type="entry name" value="Proteasome subunit beta"/>
    <property type="match status" value="1"/>
</dbReference>
<comment type="subunit">
    <text evidence="5">Component of the proteasome complex.</text>
</comment>
<evidence type="ECO:0000313" key="6">
    <source>
        <dbReference type="EMBL" id="KAL2519990.1"/>
    </source>
</evidence>
<evidence type="ECO:0000313" key="7">
    <source>
        <dbReference type="Proteomes" id="UP001604277"/>
    </source>
</evidence>
<dbReference type="InterPro" id="IPR016050">
    <property type="entry name" value="Proteasome_bsu_CS"/>
</dbReference>
<keyword evidence="1 5" id="KW-0963">Cytoplasm</keyword>
<evidence type="ECO:0000256" key="4">
    <source>
        <dbReference type="ARBA" id="ARBA00024953"/>
    </source>
</evidence>
<name>A0ABD1U4Q0_9LAMI</name>
<comment type="function">
    <text evidence="4">Non-catalytic component of the proteasome, a multicatalytic proteinase complex which is characterized by its ability to cleave peptides with Arg, Phe, Tyr, Leu, and Glu adjacent to the leaving group at neutral or slightly basic pH. The proteasome has an ATP-dependent proteolytic activity.</text>
</comment>
<dbReference type="InterPro" id="IPR033811">
    <property type="entry name" value="Proteasome_beta_3"/>
</dbReference>
<dbReference type="GO" id="GO:0005634">
    <property type="term" value="C:nucleus"/>
    <property type="evidence" value="ECO:0007669"/>
    <property type="project" value="UniProtKB-SubCell"/>
</dbReference>
<comment type="caution">
    <text evidence="6">The sequence shown here is derived from an EMBL/GenBank/DDBJ whole genome shotgun (WGS) entry which is preliminary data.</text>
</comment>
<dbReference type="CDD" id="cd03759">
    <property type="entry name" value="proteasome_beta_type_3"/>
    <property type="match status" value="1"/>
</dbReference>
<evidence type="ECO:0000256" key="1">
    <source>
        <dbReference type="ARBA" id="ARBA00022490"/>
    </source>
</evidence>
<dbReference type="AlphaFoldDB" id="A0ABD1U4Q0"/>
<keyword evidence="2 5" id="KW-0647">Proteasome</keyword>
<evidence type="ECO:0000256" key="5">
    <source>
        <dbReference type="RuleBase" id="RU004203"/>
    </source>
</evidence>
<dbReference type="GO" id="GO:0000502">
    <property type="term" value="C:proteasome complex"/>
    <property type="evidence" value="ECO:0007669"/>
    <property type="project" value="UniProtKB-KW"/>
</dbReference>
<comment type="subcellular location">
    <subcellularLocation>
        <location evidence="5">Cytoplasm</location>
    </subcellularLocation>
    <subcellularLocation>
        <location evidence="5">Nucleus</location>
    </subcellularLocation>
</comment>
<reference evidence="7" key="1">
    <citation type="submission" date="2024-07" db="EMBL/GenBank/DDBJ databases">
        <title>Two chromosome-level genome assemblies of Korean endemic species Abeliophyllum distichum and Forsythia ovata (Oleaceae).</title>
        <authorList>
            <person name="Jang H."/>
        </authorList>
    </citation>
    <scope>NUCLEOTIDE SEQUENCE [LARGE SCALE GENOMIC DNA]</scope>
</reference>
<sequence length="252" mass="28155">MKTEEISIPWADTELVSRTGLPKLLISSYSNESEEARIFTFSISVSVEMSIFEYNGSALVAMVGKNCFAIASDRRLGVQLQTIATDFQKIYKIHDKLFIGLSGLATDAQTLYQRLVFRHKLYQLREERDMKPETFASLVSAILYEKRFGPYFCQPVIAGLGDEDKPFICTMDSIGAKELAKDFVVAGTASESLYGACESMFKPDMDAEELFETISQALLSSVDRDCLSGWGGHVYVVTPTEVTERILKGRMD</sequence>
<keyword evidence="7" id="KW-1185">Reference proteome</keyword>
<gene>
    <name evidence="6" type="ORF">Fot_23913</name>
</gene>
<protein>
    <recommendedName>
        <fullName evidence="5">Proteasome subunit beta</fullName>
    </recommendedName>
</protein>
<dbReference type="GO" id="GO:0005737">
    <property type="term" value="C:cytoplasm"/>
    <property type="evidence" value="ECO:0007669"/>
    <property type="project" value="UniProtKB-SubCell"/>
</dbReference>
<evidence type="ECO:0000256" key="2">
    <source>
        <dbReference type="ARBA" id="ARBA00022942"/>
    </source>
</evidence>
<proteinExistence type="inferred from homology"/>
<accession>A0ABD1U4Q0</accession>
<dbReference type="InterPro" id="IPR001353">
    <property type="entry name" value="Proteasome_sua/b"/>
</dbReference>
<dbReference type="PROSITE" id="PS00854">
    <property type="entry name" value="PROTEASOME_BETA_1"/>
    <property type="match status" value="1"/>
</dbReference>
<organism evidence="6 7">
    <name type="scientific">Forsythia ovata</name>
    <dbReference type="NCBI Taxonomy" id="205694"/>
    <lineage>
        <taxon>Eukaryota</taxon>
        <taxon>Viridiplantae</taxon>
        <taxon>Streptophyta</taxon>
        <taxon>Embryophyta</taxon>
        <taxon>Tracheophyta</taxon>
        <taxon>Spermatophyta</taxon>
        <taxon>Magnoliopsida</taxon>
        <taxon>eudicotyledons</taxon>
        <taxon>Gunneridae</taxon>
        <taxon>Pentapetalae</taxon>
        <taxon>asterids</taxon>
        <taxon>lamiids</taxon>
        <taxon>Lamiales</taxon>
        <taxon>Oleaceae</taxon>
        <taxon>Forsythieae</taxon>
        <taxon>Forsythia</taxon>
    </lineage>
</organism>
<dbReference type="EMBL" id="JBFOLJ010000007">
    <property type="protein sequence ID" value="KAL2519990.1"/>
    <property type="molecule type" value="Genomic_DNA"/>
</dbReference>
<dbReference type="PANTHER" id="PTHR32194:SF10">
    <property type="entry name" value="PROTEASOME SUBUNIT BETA TYPE-3"/>
    <property type="match status" value="1"/>
</dbReference>
<dbReference type="PANTHER" id="PTHR32194">
    <property type="entry name" value="METALLOPROTEASE TLDD"/>
    <property type="match status" value="1"/>
</dbReference>
<evidence type="ECO:0000256" key="3">
    <source>
        <dbReference type="ARBA" id="ARBA00023242"/>
    </source>
</evidence>
<keyword evidence="3 5" id="KW-0539">Nucleus</keyword>
<dbReference type="Gene3D" id="3.60.20.10">
    <property type="entry name" value="Glutamine Phosphoribosylpyrophosphate, subunit 1, domain 1"/>
    <property type="match status" value="1"/>
</dbReference>
<dbReference type="Pfam" id="PF00227">
    <property type="entry name" value="Proteasome"/>
    <property type="match status" value="1"/>
</dbReference>
<comment type="function">
    <text evidence="5">Component of the proteasome, a multicatalytic proteinase complex which is characterized by its ability to cleave peptides with Arg, Phe, Tyr, Leu, and Glu adjacent to the leaving group at neutral or slightly basic pH. The proteasome has an ATP-dependent proteolytic activity.</text>
</comment>
<dbReference type="InterPro" id="IPR023333">
    <property type="entry name" value="Proteasome_suB-type"/>
</dbReference>
<dbReference type="InterPro" id="IPR029055">
    <property type="entry name" value="Ntn_hydrolases_N"/>
</dbReference>
<dbReference type="SUPFAM" id="SSF56235">
    <property type="entry name" value="N-terminal nucleophile aminohydrolases (Ntn hydrolases)"/>
    <property type="match status" value="1"/>
</dbReference>